<dbReference type="InterPro" id="IPR027417">
    <property type="entry name" value="P-loop_NTPase"/>
</dbReference>
<dbReference type="PROSITE" id="PS50893">
    <property type="entry name" value="ABC_TRANSPORTER_2"/>
    <property type="match status" value="1"/>
</dbReference>
<keyword evidence="6" id="KW-0813">Transport</keyword>
<evidence type="ECO:0000256" key="9">
    <source>
        <dbReference type="ARBA" id="ARBA00043264"/>
    </source>
</evidence>
<keyword evidence="8 10" id="KW-0472">Membrane</keyword>
<evidence type="ECO:0000313" key="14">
    <source>
        <dbReference type="EMBL" id="MEV4292790.1"/>
    </source>
</evidence>
<keyword evidence="7 10" id="KW-1133">Transmembrane helix</keyword>
<feature type="transmembrane region" description="Helical" evidence="10">
    <location>
        <begin position="162"/>
        <end position="190"/>
    </location>
</feature>
<keyword evidence="15" id="KW-1185">Reference proteome</keyword>
<keyword evidence="5" id="KW-0067">ATP-binding</keyword>
<protein>
    <submittedName>
        <fullName evidence="14">Peptidase domain-containing ABC transporter</fullName>
    </submittedName>
</protein>
<gene>
    <name evidence="14" type="ORF">AB0K40_45400</name>
</gene>
<evidence type="ECO:0000256" key="8">
    <source>
        <dbReference type="ARBA" id="ARBA00023136"/>
    </source>
</evidence>
<dbReference type="PROSITE" id="PS50990">
    <property type="entry name" value="PEPTIDASE_C39"/>
    <property type="match status" value="1"/>
</dbReference>
<dbReference type="InterPro" id="IPR005074">
    <property type="entry name" value="Peptidase_C39"/>
</dbReference>
<feature type="domain" description="ABC transporter" evidence="11">
    <location>
        <begin position="479"/>
        <end position="710"/>
    </location>
</feature>
<keyword evidence="4" id="KW-0788">Thiol protease</keyword>
<dbReference type="InterPro" id="IPR039421">
    <property type="entry name" value="Type_1_exporter"/>
</dbReference>
<dbReference type="EMBL" id="JBFARM010000020">
    <property type="protein sequence ID" value="MEV4292790.1"/>
    <property type="molecule type" value="Genomic_DNA"/>
</dbReference>
<dbReference type="InterPro" id="IPR003593">
    <property type="entry name" value="AAA+_ATPase"/>
</dbReference>
<evidence type="ECO:0000256" key="2">
    <source>
        <dbReference type="ARBA" id="ARBA00022692"/>
    </source>
</evidence>
<dbReference type="SMART" id="SM00382">
    <property type="entry name" value="AAA"/>
    <property type="match status" value="1"/>
</dbReference>
<dbReference type="PANTHER" id="PTHR24221">
    <property type="entry name" value="ATP-BINDING CASSETTE SUB-FAMILY B"/>
    <property type="match status" value="1"/>
</dbReference>
<keyword evidence="4" id="KW-0378">Hydrolase</keyword>
<keyword evidence="9" id="KW-0080">Bacteriocin transport</keyword>
<dbReference type="RefSeq" id="WP_364463435.1">
    <property type="nucleotide sequence ID" value="NZ_JBFARM010000020.1"/>
</dbReference>
<dbReference type="InterPro" id="IPR003439">
    <property type="entry name" value="ABC_transporter-like_ATP-bd"/>
</dbReference>
<evidence type="ECO:0000259" key="12">
    <source>
        <dbReference type="PROSITE" id="PS50929"/>
    </source>
</evidence>
<dbReference type="Pfam" id="PF03412">
    <property type="entry name" value="Peptidase_C39"/>
    <property type="match status" value="1"/>
</dbReference>
<feature type="transmembrane region" description="Helical" evidence="10">
    <location>
        <begin position="272"/>
        <end position="294"/>
    </location>
</feature>
<keyword evidence="6" id="KW-0653">Protein transport</keyword>
<feature type="domain" description="Peptidase C39" evidence="13">
    <location>
        <begin position="15"/>
        <end position="134"/>
    </location>
</feature>
<feature type="transmembrane region" description="Helical" evidence="10">
    <location>
        <begin position="300"/>
        <end position="320"/>
    </location>
</feature>
<dbReference type="InterPro" id="IPR017871">
    <property type="entry name" value="ABC_transporter-like_CS"/>
</dbReference>
<evidence type="ECO:0000256" key="3">
    <source>
        <dbReference type="ARBA" id="ARBA00022741"/>
    </source>
</evidence>
<dbReference type="SUPFAM" id="SSF90123">
    <property type="entry name" value="ABC transporter transmembrane region"/>
    <property type="match status" value="1"/>
</dbReference>
<evidence type="ECO:0000256" key="4">
    <source>
        <dbReference type="ARBA" id="ARBA00022807"/>
    </source>
</evidence>
<keyword evidence="3" id="KW-0547">Nucleotide-binding</keyword>
<sequence>MAPRTRPARVRTVRQAGMAECGAACLAMVLTAHGRHTSLTECRELLGVGRDGSNLRAIGVAARGLGMRVRGLRVKVEHLREVALPAVGHWGDAHYMVIEQVTRDRVHVVDPGAGRRRLTWEEADRGLSGVVLEMVPGPGFRTRRPHVGDRLRVIRTALTGGALSLAVAVLLTLLLHGALVGVVLTVSAFVRQRVAGTADPALALQAAAWAIVALLCALARRRGLTSMTLRMQSRLSERLFEHLLHLPFRYFEANSAAELSGRVSAGVALRQILAHPLPALVLDGAIASCYLVALTVAAPAFAAPVLVAVSLGAVLLAYAARPVREASQWATAGQAETYSAILHAFRGIETVKGMGRERDLLNALTAPVTRQESSARRHLLLETHVDACVGFLRAGGLAALALVVLEAMIAPGGNPGTAVLFGATALFSLETSARIAAQARKLPMASHYLGQAEAVLREPTERPSGPLASVTPATGGAELRGVSFRYSDNSDWSLRDVDLRLRPGSKIGLVGATGSGKSTLAKLILGLHAPTVGSVLIDGHRLDSVDPAVFRGGFGFVPQEPRLFTGTVRSNIAMGRPGVPQDEIERAARRAQLHDEIAAMPLGYDTPLSEEGAWFSGGQLQRLTIARALLGEPPLVVLDEATSHLDTMTEARLDRALAEMQCTRVVIAHRMSAVRDADLIVVLDRGRVVEHGSHEELMALGGTYRALTGAAPMTTTTI</sequence>
<keyword evidence="2 10" id="KW-0812">Transmembrane</keyword>
<dbReference type="Pfam" id="PF00005">
    <property type="entry name" value="ABC_tran"/>
    <property type="match status" value="1"/>
</dbReference>
<dbReference type="Gene3D" id="3.90.70.10">
    <property type="entry name" value="Cysteine proteinases"/>
    <property type="match status" value="1"/>
</dbReference>
<feature type="transmembrane region" description="Helical" evidence="10">
    <location>
        <begin position="385"/>
        <end position="405"/>
    </location>
</feature>
<dbReference type="InterPro" id="IPR036640">
    <property type="entry name" value="ABC1_TM_sf"/>
</dbReference>
<feature type="transmembrane region" description="Helical" evidence="10">
    <location>
        <begin position="202"/>
        <end position="220"/>
    </location>
</feature>
<name>A0ABV3HK87_9ACTN</name>
<comment type="subcellular location">
    <subcellularLocation>
        <location evidence="1">Cell membrane</location>
        <topology evidence="1">Multi-pass membrane protein</topology>
    </subcellularLocation>
</comment>
<feature type="domain" description="ABC transmembrane type-1" evidence="12">
    <location>
        <begin position="157"/>
        <end position="444"/>
    </location>
</feature>
<dbReference type="PANTHER" id="PTHR24221:SF654">
    <property type="entry name" value="ATP-BINDING CASSETTE SUB-FAMILY B MEMBER 6"/>
    <property type="match status" value="1"/>
</dbReference>
<dbReference type="PROSITE" id="PS00211">
    <property type="entry name" value="ABC_TRANSPORTER_1"/>
    <property type="match status" value="1"/>
</dbReference>
<evidence type="ECO:0000313" key="15">
    <source>
        <dbReference type="Proteomes" id="UP001552427"/>
    </source>
</evidence>
<comment type="caution">
    <text evidence="14">The sequence shown here is derived from an EMBL/GenBank/DDBJ whole genome shotgun (WGS) entry which is preliminary data.</text>
</comment>
<evidence type="ECO:0000259" key="11">
    <source>
        <dbReference type="PROSITE" id="PS50893"/>
    </source>
</evidence>
<organism evidence="14 15">
    <name type="scientific">Nonomuraea bangladeshensis</name>
    <dbReference type="NCBI Taxonomy" id="404385"/>
    <lineage>
        <taxon>Bacteria</taxon>
        <taxon>Bacillati</taxon>
        <taxon>Actinomycetota</taxon>
        <taxon>Actinomycetes</taxon>
        <taxon>Streptosporangiales</taxon>
        <taxon>Streptosporangiaceae</taxon>
        <taxon>Nonomuraea</taxon>
    </lineage>
</organism>
<dbReference type="PROSITE" id="PS50929">
    <property type="entry name" value="ABC_TM1F"/>
    <property type="match status" value="1"/>
</dbReference>
<keyword evidence="4" id="KW-0645">Protease</keyword>
<accession>A0ABV3HK87</accession>
<evidence type="ECO:0000256" key="10">
    <source>
        <dbReference type="SAM" id="Phobius"/>
    </source>
</evidence>
<evidence type="ECO:0000256" key="1">
    <source>
        <dbReference type="ARBA" id="ARBA00004651"/>
    </source>
</evidence>
<evidence type="ECO:0000256" key="6">
    <source>
        <dbReference type="ARBA" id="ARBA00022927"/>
    </source>
</evidence>
<evidence type="ECO:0000256" key="5">
    <source>
        <dbReference type="ARBA" id="ARBA00022840"/>
    </source>
</evidence>
<dbReference type="SUPFAM" id="SSF52540">
    <property type="entry name" value="P-loop containing nucleoside triphosphate hydrolases"/>
    <property type="match status" value="1"/>
</dbReference>
<dbReference type="InterPro" id="IPR011527">
    <property type="entry name" value="ABC1_TM_dom"/>
</dbReference>
<dbReference type="Gene3D" id="3.40.50.300">
    <property type="entry name" value="P-loop containing nucleotide triphosphate hydrolases"/>
    <property type="match status" value="1"/>
</dbReference>
<evidence type="ECO:0000259" key="13">
    <source>
        <dbReference type="PROSITE" id="PS50990"/>
    </source>
</evidence>
<dbReference type="Proteomes" id="UP001552427">
    <property type="component" value="Unassembled WGS sequence"/>
</dbReference>
<evidence type="ECO:0000256" key="7">
    <source>
        <dbReference type="ARBA" id="ARBA00022989"/>
    </source>
</evidence>
<dbReference type="Gene3D" id="1.20.1560.10">
    <property type="entry name" value="ABC transporter type 1, transmembrane domain"/>
    <property type="match status" value="1"/>
</dbReference>
<proteinExistence type="predicted"/>
<reference evidence="14 15" key="1">
    <citation type="submission" date="2024-06" db="EMBL/GenBank/DDBJ databases">
        <title>The Natural Products Discovery Center: Release of the First 8490 Sequenced Strains for Exploring Actinobacteria Biosynthetic Diversity.</title>
        <authorList>
            <person name="Kalkreuter E."/>
            <person name="Kautsar S.A."/>
            <person name="Yang D."/>
            <person name="Bader C.D."/>
            <person name="Teijaro C.N."/>
            <person name="Fluegel L."/>
            <person name="Davis C.M."/>
            <person name="Simpson J.R."/>
            <person name="Lauterbach L."/>
            <person name="Steele A.D."/>
            <person name="Gui C."/>
            <person name="Meng S."/>
            <person name="Li G."/>
            <person name="Viehrig K."/>
            <person name="Ye F."/>
            <person name="Su P."/>
            <person name="Kiefer A.F."/>
            <person name="Nichols A."/>
            <person name="Cepeda A.J."/>
            <person name="Yan W."/>
            <person name="Fan B."/>
            <person name="Jiang Y."/>
            <person name="Adhikari A."/>
            <person name="Zheng C.-J."/>
            <person name="Schuster L."/>
            <person name="Cowan T.M."/>
            <person name="Smanski M.J."/>
            <person name="Chevrette M.G."/>
            <person name="De Carvalho L.P.S."/>
            <person name="Shen B."/>
        </authorList>
    </citation>
    <scope>NUCLEOTIDE SEQUENCE [LARGE SCALE GENOMIC DNA]</scope>
    <source>
        <strain evidence="14 15">NPDC049574</strain>
    </source>
</reference>
<dbReference type="Pfam" id="PF00664">
    <property type="entry name" value="ABC_membrane"/>
    <property type="match status" value="1"/>
</dbReference>